<dbReference type="EMBL" id="BARS01028807">
    <property type="protein sequence ID" value="GAF99586.1"/>
    <property type="molecule type" value="Genomic_DNA"/>
</dbReference>
<evidence type="ECO:0000256" key="1">
    <source>
        <dbReference type="SAM" id="Phobius"/>
    </source>
</evidence>
<feature type="transmembrane region" description="Helical" evidence="1">
    <location>
        <begin position="76"/>
        <end position="97"/>
    </location>
</feature>
<organism evidence="2">
    <name type="scientific">marine sediment metagenome</name>
    <dbReference type="NCBI Taxonomy" id="412755"/>
    <lineage>
        <taxon>unclassified sequences</taxon>
        <taxon>metagenomes</taxon>
        <taxon>ecological metagenomes</taxon>
    </lineage>
</organism>
<feature type="non-terminal residue" evidence="2">
    <location>
        <position position="1"/>
    </location>
</feature>
<keyword evidence="1" id="KW-1133">Transmembrane helix</keyword>
<evidence type="ECO:0000313" key="2">
    <source>
        <dbReference type="EMBL" id="GAF99586.1"/>
    </source>
</evidence>
<dbReference type="AlphaFoldDB" id="X0UJY1"/>
<keyword evidence="1" id="KW-0472">Membrane</keyword>
<protein>
    <submittedName>
        <fullName evidence="2">Uncharacterized protein</fullName>
    </submittedName>
</protein>
<proteinExistence type="predicted"/>
<keyword evidence="1" id="KW-0812">Transmembrane</keyword>
<gene>
    <name evidence="2" type="ORF">S01H1_45111</name>
</gene>
<name>X0UJY1_9ZZZZ</name>
<comment type="caution">
    <text evidence="2">The sequence shown here is derived from an EMBL/GenBank/DDBJ whole genome shotgun (WGS) entry which is preliminary data.</text>
</comment>
<feature type="transmembrane region" description="Helical" evidence="1">
    <location>
        <begin position="109"/>
        <end position="139"/>
    </location>
</feature>
<reference evidence="2" key="1">
    <citation type="journal article" date="2014" name="Front. Microbiol.">
        <title>High frequency of phylogenetically diverse reductive dehalogenase-homologous genes in deep subseafloor sedimentary metagenomes.</title>
        <authorList>
            <person name="Kawai M."/>
            <person name="Futagami T."/>
            <person name="Toyoda A."/>
            <person name="Takaki Y."/>
            <person name="Nishi S."/>
            <person name="Hori S."/>
            <person name="Arai W."/>
            <person name="Tsubouchi T."/>
            <person name="Morono Y."/>
            <person name="Uchiyama I."/>
            <person name="Ito T."/>
            <person name="Fujiyama A."/>
            <person name="Inagaki F."/>
            <person name="Takami H."/>
        </authorList>
    </citation>
    <scope>NUCLEOTIDE SEQUENCE</scope>
    <source>
        <strain evidence="2">Expedition CK06-06</strain>
    </source>
</reference>
<accession>X0UJY1</accession>
<sequence>SECKIAFTTETYLAFISVNGSKSESVILPQEKIIQEIVFLVTDDTNEIIDTSDGYFSDITFIYYPDIEITITTLSLIEIIPIIILLTVIPIVIYYGFGKREELIIPALALTSIFCTAIGLIPLWLEVIILFCCVVFYVVRSKRGV</sequence>